<dbReference type="PROSITE" id="PS01302">
    <property type="entry name" value="UPF0758"/>
    <property type="match status" value="1"/>
</dbReference>
<evidence type="ECO:0000256" key="6">
    <source>
        <dbReference type="RuleBase" id="RU003797"/>
    </source>
</evidence>
<keyword evidence="5" id="KW-0482">Metalloprotease</keyword>
<organism evidence="8">
    <name type="scientific">Rheinheimera sp. BAL341</name>
    <dbReference type="NCBI Taxonomy" id="1708203"/>
    <lineage>
        <taxon>Bacteria</taxon>
        <taxon>Pseudomonadati</taxon>
        <taxon>Pseudomonadota</taxon>
        <taxon>Gammaproteobacteria</taxon>
        <taxon>Chromatiales</taxon>
        <taxon>Chromatiaceae</taxon>
        <taxon>Rheinheimera</taxon>
    </lineage>
</organism>
<dbReference type="Gene3D" id="1.10.150.20">
    <property type="entry name" value="5' to 3' exonuclease, C-terminal subdomain"/>
    <property type="match status" value="1"/>
</dbReference>
<dbReference type="InterPro" id="IPR025657">
    <property type="entry name" value="RadC_JAB"/>
</dbReference>
<dbReference type="InterPro" id="IPR010994">
    <property type="entry name" value="RuvA_2-like"/>
</dbReference>
<dbReference type="NCBIfam" id="TIGR00608">
    <property type="entry name" value="radc"/>
    <property type="match status" value="1"/>
</dbReference>
<feature type="domain" description="MPN" evidence="7">
    <location>
        <begin position="102"/>
        <end position="224"/>
    </location>
</feature>
<dbReference type="CDD" id="cd08071">
    <property type="entry name" value="MPN_DUF2466"/>
    <property type="match status" value="1"/>
</dbReference>
<evidence type="ECO:0000259" key="7">
    <source>
        <dbReference type="PROSITE" id="PS50249"/>
    </source>
</evidence>
<protein>
    <submittedName>
        <fullName evidence="8">DNA repair protein RadC</fullName>
    </submittedName>
</protein>
<gene>
    <name evidence="8" type="ORF">BAL341_3107</name>
</gene>
<dbReference type="InterPro" id="IPR037518">
    <property type="entry name" value="MPN"/>
</dbReference>
<comment type="similarity">
    <text evidence="6">Belongs to the UPF0758 family.</text>
</comment>
<evidence type="ECO:0000256" key="2">
    <source>
        <dbReference type="ARBA" id="ARBA00022723"/>
    </source>
</evidence>
<dbReference type="GO" id="GO:0008237">
    <property type="term" value="F:metallopeptidase activity"/>
    <property type="evidence" value="ECO:0007669"/>
    <property type="project" value="UniProtKB-KW"/>
</dbReference>
<dbReference type="SUPFAM" id="SSF47781">
    <property type="entry name" value="RuvA domain 2-like"/>
    <property type="match status" value="1"/>
</dbReference>
<keyword evidence="2" id="KW-0479">Metal-binding</keyword>
<dbReference type="InterPro" id="IPR046778">
    <property type="entry name" value="UPF0758_N"/>
</dbReference>
<dbReference type="NCBIfam" id="NF000642">
    <property type="entry name" value="PRK00024.1"/>
    <property type="match status" value="1"/>
</dbReference>
<dbReference type="SUPFAM" id="SSF102712">
    <property type="entry name" value="JAB1/MPN domain"/>
    <property type="match status" value="1"/>
</dbReference>
<evidence type="ECO:0000313" key="8">
    <source>
        <dbReference type="EMBL" id="VHO06046.1"/>
    </source>
</evidence>
<accession>A0A486XUS3</accession>
<evidence type="ECO:0000256" key="4">
    <source>
        <dbReference type="ARBA" id="ARBA00022833"/>
    </source>
</evidence>
<name>A0A486XUS3_9GAMM</name>
<dbReference type="PANTHER" id="PTHR30471:SF3">
    <property type="entry name" value="UPF0758 PROTEIN YEES-RELATED"/>
    <property type="match status" value="1"/>
</dbReference>
<dbReference type="GO" id="GO:0006508">
    <property type="term" value="P:proteolysis"/>
    <property type="evidence" value="ECO:0007669"/>
    <property type="project" value="UniProtKB-KW"/>
</dbReference>
<dbReference type="Gene3D" id="3.40.140.10">
    <property type="entry name" value="Cytidine Deaminase, domain 2"/>
    <property type="match status" value="1"/>
</dbReference>
<proteinExistence type="inferred from homology"/>
<keyword evidence="1" id="KW-0645">Protease</keyword>
<dbReference type="EMBL" id="CAAJGR010000021">
    <property type="protein sequence ID" value="VHO06046.1"/>
    <property type="molecule type" value="Genomic_DNA"/>
</dbReference>
<dbReference type="Pfam" id="PF20582">
    <property type="entry name" value="UPF0758_N"/>
    <property type="match status" value="1"/>
</dbReference>
<evidence type="ECO:0000256" key="5">
    <source>
        <dbReference type="ARBA" id="ARBA00023049"/>
    </source>
</evidence>
<dbReference type="PANTHER" id="PTHR30471">
    <property type="entry name" value="DNA REPAIR PROTEIN RADC"/>
    <property type="match status" value="1"/>
</dbReference>
<keyword evidence="3" id="KW-0378">Hydrolase</keyword>
<dbReference type="InterPro" id="IPR020891">
    <property type="entry name" value="UPF0758_CS"/>
</dbReference>
<evidence type="ECO:0000256" key="3">
    <source>
        <dbReference type="ARBA" id="ARBA00022801"/>
    </source>
</evidence>
<dbReference type="InterPro" id="IPR001405">
    <property type="entry name" value="UPF0758"/>
</dbReference>
<evidence type="ECO:0000256" key="1">
    <source>
        <dbReference type="ARBA" id="ARBA00022670"/>
    </source>
</evidence>
<dbReference type="Pfam" id="PF04002">
    <property type="entry name" value="RadC"/>
    <property type="match status" value="1"/>
</dbReference>
<dbReference type="GO" id="GO:0046872">
    <property type="term" value="F:metal ion binding"/>
    <property type="evidence" value="ECO:0007669"/>
    <property type="project" value="UniProtKB-KW"/>
</dbReference>
<dbReference type="PROSITE" id="PS50249">
    <property type="entry name" value="MPN"/>
    <property type="match status" value="1"/>
</dbReference>
<dbReference type="AlphaFoldDB" id="A0A486XUS3"/>
<reference evidence="8" key="1">
    <citation type="submission" date="2019-04" db="EMBL/GenBank/DDBJ databases">
        <authorList>
            <person name="Brambilla D."/>
        </authorList>
    </citation>
    <scope>NUCLEOTIDE SEQUENCE</scope>
    <source>
        <strain evidence="8">BAL1</strain>
    </source>
</reference>
<sequence length="224" mass="24802">MSIRHWPATERPREKLLDKGAMALSDAELLAIFLRTGIAGTDAVTLARQLLNQFGSLRRLLGASQADFCAAKGLGEAKFVQLQAVLELSKRYLQQQMQRETVFTEPATVKRYLQHAISGEQREVFLLLYLDSQHRLIKAEPLFAGTIDASPVYPRIVVQQALAHNAAAVILAHNHPSGVAEPSRADKAITERLVQALMLVDIKVLDHFIVGDADVISFAERGWL</sequence>
<keyword evidence="4" id="KW-0862">Zinc</keyword>